<evidence type="ECO:0008006" key="4">
    <source>
        <dbReference type="Google" id="ProtNLM"/>
    </source>
</evidence>
<evidence type="ECO:0000313" key="2">
    <source>
        <dbReference type="EMBL" id="KAL1489610.1"/>
    </source>
</evidence>
<feature type="coiled-coil region" evidence="1">
    <location>
        <begin position="55"/>
        <end position="82"/>
    </location>
</feature>
<accession>A0ABD1E5I5</accession>
<dbReference type="AlphaFoldDB" id="A0ABD1E5I5"/>
<keyword evidence="1" id="KW-0175">Coiled coil</keyword>
<organism evidence="2 3">
    <name type="scientific">Hypothenemus hampei</name>
    <name type="common">Coffee berry borer</name>
    <dbReference type="NCBI Taxonomy" id="57062"/>
    <lineage>
        <taxon>Eukaryota</taxon>
        <taxon>Metazoa</taxon>
        <taxon>Ecdysozoa</taxon>
        <taxon>Arthropoda</taxon>
        <taxon>Hexapoda</taxon>
        <taxon>Insecta</taxon>
        <taxon>Pterygota</taxon>
        <taxon>Neoptera</taxon>
        <taxon>Endopterygota</taxon>
        <taxon>Coleoptera</taxon>
        <taxon>Polyphaga</taxon>
        <taxon>Cucujiformia</taxon>
        <taxon>Curculionidae</taxon>
        <taxon>Scolytinae</taxon>
        <taxon>Hypothenemus</taxon>
    </lineage>
</organism>
<sequence>MEGIPFRLKLKSNSVPSSNCNKQSCNRVKRLERRSAEKNRAVYLAEIFDSVNTEIDERDELIKAMELKIRVLEEENNKLKLKESLLDHFFSPAQ</sequence>
<name>A0ABD1E5I5_HYPHA</name>
<gene>
    <name evidence="2" type="ORF">ABEB36_013558</name>
</gene>
<reference evidence="2 3" key="1">
    <citation type="submission" date="2024-05" db="EMBL/GenBank/DDBJ databases">
        <title>Genetic variation in Jamaican populations of the coffee berry borer (Hypothenemus hampei).</title>
        <authorList>
            <person name="Errbii M."/>
            <person name="Myrie A."/>
        </authorList>
    </citation>
    <scope>NUCLEOTIDE SEQUENCE [LARGE SCALE GENOMIC DNA]</scope>
    <source>
        <strain evidence="2">JA-Hopewell-2020-01-JO</strain>
        <tissue evidence="2">Whole body</tissue>
    </source>
</reference>
<dbReference type="EMBL" id="JBDJPC010000011">
    <property type="protein sequence ID" value="KAL1489610.1"/>
    <property type="molecule type" value="Genomic_DNA"/>
</dbReference>
<evidence type="ECO:0000256" key="1">
    <source>
        <dbReference type="SAM" id="Coils"/>
    </source>
</evidence>
<protein>
    <recommendedName>
        <fullName evidence="4">BZIP domain-containing protein</fullName>
    </recommendedName>
</protein>
<keyword evidence="3" id="KW-1185">Reference proteome</keyword>
<evidence type="ECO:0000313" key="3">
    <source>
        <dbReference type="Proteomes" id="UP001566132"/>
    </source>
</evidence>
<comment type="caution">
    <text evidence="2">The sequence shown here is derived from an EMBL/GenBank/DDBJ whole genome shotgun (WGS) entry which is preliminary data.</text>
</comment>
<proteinExistence type="predicted"/>
<dbReference type="Proteomes" id="UP001566132">
    <property type="component" value="Unassembled WGS sequence"/>
</dbReference>